<dbReference type="GO" id="GO:0016117">
    <property type="term" value="P:carotenoid biosynthetic process"/>
    <property type="evidence" value="ECO:0007669"/>
    <property type="project" value="UniProtKB-KW"/>
</dbReference>
<evidence type="ECO:0000256" key="5">
    <source>
        <dbReference type="PIRSR" id="PIRSR036492-1"/>
    </source>
</evidence>
<dbReference type="InterPro" id="IPR016163">
    <property type="entry name" value="Ald_DH_C"/>
</dbReference>
<evidence type="ECO:0000313" key="8">
    <source>
        <dbReference type="EMBL" id="EUC27399.1"/>
    </source>
</evidence>
<evidence type="ECO:0000256" key="4">
    <source>
        <dbReference type="PIRNR" id="PIRNR036492"/>
    </source>
</evidence>
<evidence type="ECO:0000256" key="3">
    <source>
        <dbReference type="ARBA" id="ARBA00023002"/>
    </source>
</evidence>
<dbReference type="Pfam" id="PF00171">
    <property type="entry name" value="Aldedh"/>
    <property type="match status" value="1"/>
</dbReference>
<keyword evidence="6" id="KW-1133">Transmembrane helix</keyword>
<dbReference type="OrthoDB" id="440325at2759"/>
<dbReference type="STRING" id="930089.W6XXD4"/>
<dbReference type="InterPro" id="IPR015590">
    <property type="entry name" value="Aldehyde_DH_dom"/>
</dbReference>
<evidence type="ECO:0000259" key="7">
    <source>
        <dbReference type="Pfam" id="PF00171"/>
    </source>
</evidence>
<dbReference type="GO" id="GO:0005737">
    <property type="term" value="C:cytoplasm"/>
    <property type="evidence" value="ECO:0007669"/>
    <property type="project" value="TreeGrafter"/>
</dbReference>
<keyword evidence="6" id="KW-0472">Membrane</keyword>
<dbReference type="Proteomes" id="UP000053841">
    <property type="component" value="Unassembled WGS sequence"/>
</dbReference>
<dbReference type="EMBL" id="KI964937">
    <property type="protein sequence ID" value="EUC27399.1"/>
    <property type="molecule type" value="Genomic_DNA"/>
</dbReference>
<keyword evidence="2" id="KW-0125">Carotenoid biosynthesis</keyword>
<organism evidence="8 9">
    <name type="scientific">Cochliobolus carbonum (strain 26-R-13)</name>
    <name type="common">Maize leaf spot fungus</name>
    <name type="synonym">Bipolaris zeicola</name>
    <dbReference type="NCBI Taxonomy" id="930089"/>
    <lineage>
        <taxon>Eukaryota</taxon>
        <taxon>Fungi</taxon>
        <taxon>Dikarya</taxon>
        <taxon>Ascomycota</taxon>
        <taxon>Pezizomycotina</taxon>
        <taxon>Dothideomycetes</taxon>
        <taxon>Pleosporomycetidae</taxon>
        <taxon>Pleosporales</taxon>
        <taxon>Pleosporineae</taxon>
        <taxon>Pleosporaceae</taxon>
        <taxon>Bipolaris</taxon>
    </lineage>
</organism>
<evidence type="ECO:0000256" key="2">
    <source>
        <dbReference type="ARBA" id="ARBA00022746"/>
    </source>
</evidence>
<dbReference type="HOGENOM" id="CLU_005391_3_1_1"/>
<dbReference type="AlphaFoldDB" id="W6XXD4"/>
<dbReference type="FunFam" id="3.40.605.10:FF:000004">
    <property type="entry name" value="Aldehyde dehydrogenase"/>
    <property type="match status" value="1"/>
</dbReference>
<feature type="active site" evidence="5">
    <location>
        <position position="210"/>
    </location>
</feature>
<feature type="transmembrane region" description="Helical" evidence="6">
    <location>
        <begin position="73"/>
        <end position="97"/>
    </location>
</feature>
<dbReference type="SUPFAM" id="SSF53720">
    <property type="entry name" value="ALDH-like"/>
    <property type="match status" value="1"/>
</dbReference>
<dbReference type="InterPro" id="IPR016162">
    <property type="entry name" value="Ald_DH_N"/>
</dbReference>
<keyword evidence="3 4" id="KW-0560">Oxidoreductase</keyword>
<feature type="domain" description="Aldehyde dehydrogenase" evidence="7">
    <location>
        <begin position="61"/>
        <end position="390"/>
    </location>
</feature>
<dbReference type="PANTHER" id="PTHR43570">
    <property type="entry name" value="ALDEHYDE DEHYDROGENASE"/>
    <property type="match status" value="1"/>
</dbReference>
<dbReference type="KEGG" id="bze:COCCADRAFT_41869"/>
<dbReference type="PIRSF" id="PIRSF036492">
    <property type="entry name" value="ALDH"/>
    <property type="match status" value="1"/>
</dbReference>
<dbReference type="Gene3D" id="3.40.309.10">
    <property type="entry name" value="Aldehyde Dehydrogenase, Chain A, domain 2"/>
    <property type="match status" value="1"/>
</dbReference>
<gene>
    <name evidence="8" type="ORF">COCCADRAFT_41869</name>
</gene>
<keyword evidence="9" id="KW-1185">Reference proteome</keyword>
<sequence length="468" mass="51196">MIEDNEREIHEALASDLGRHEMENCTTDVMGIKMDILDHINNVEKWAVTGPVPGSGIVGFISRARIRREPRGVVFVIGAWNFPFILTLQPVIAAIAAGCCVVIKLSELATASERSMASLVSKYMDQSCIRLVTGGPEETTRFLEHKFDYILFTGSTKIARFVAAAAAKHLTPVTLEPGGQCPAIITKTADIELSAKRIALATFSNAGQICLSVNHVLIGPAVHDAFVARLEHWTRKFAAAGQMCRIMNQRNHDRLTSLLDKSHGTIIRCGPGPSGDCGMAPVIVTGVKTTDAIMSEELFGPICPVIACSTENIIAVTNNLPRPLALYIFSSDKKETEYIQDRTISGGVTINDTLFHAGIPNASFGGVGDSGMGFFHGEHGFLSFTHLRTVAAPPTWLDRFMGFRYPPFNTKNKGMFAISNMGKFQRGETLQDQKVGFACLAYYYRYPAMYERALSYARNAPPRLNVSL</sequence>
<accession>W6XXD4</accession>
<evidence type="ECO:0000256" key="1">
    <source>
        <dbReference type="ARBA" id="ARBA00009986"/>
    </source>
</evidence>
<name>W6XXD4_COCC2</name>
<dbReference type="Gene3D" id="3.40.605.10">
    <property type="entry name" value="Aldehyde Dehydrogenase, Chain A, domain 1"/>
    <property type="match status" value="1"/>
</dbReference>
<reference evidence="8 9" key="1">
    <citation type="journal article" date="2013" name="PLoS Genet.">
        <title>Comparative genome structure, secondary metabolite, and effector coding capacity across Cochliobolus pathogens.</title>
        <authorList>
            <person name="Condon B.J."/>
            <person name="Leng Y."/>
            <person name="Wu D."/>
            <person name="Bushley K.E."/>
            <person name="Ohm R.A."/>
            <person name="Otillar R."/>
            <person name="Martin J."/>
            <person name="Schackwitz W."/>
            <person name="Grimwood J."/>
            <person name="MohdZainudin N."/>
            <person name="Xue C."/>
            <person name="Wang R."/>
            <person name="Manning V.A."/>
            <person name="Dhillon B."/>
            <person name="Tu Z.J."/>
            <person name="Steffenson B.J."/>
            <person name="Salamov A."/>
            <person name="Sun H."/>
            <person name="Lowry S."/>
            <person name="LaButti K."/>
            <person name="Han J."/>
            <person name="Copeland A."/>
            <person name="Lindquist E."/>
            <person name="Barry K."/>
            <person name="Schmutz J."/>
            <person name="Baker S.E."/>
            <person name="Ciuffetti L.M."/>
            <person name="Grigoriev I.V."/>
            <person name="Zhong S."/>
            <person name="Turgeon B.G."/>
        </authorList>
    </citation>
    <scope>NUCLEOTIDE SEQUENCE [LARGE SCALE GENOMIC DNA]</scope>
    <source>
        <strain evidence="8 9">26-R-13</strain>
    </source>
</reference>
<dbReference type="GO" id="GO:0004029">
    <property type="term" value="F:aldehyde dehydrogenase (NAD+) activity"/>
    <property type="evidence" value="ECO:0007669"/>
    <property type="project" value="TreeGrafter"/>
</dbReference>
<dbReference type="GeneID" id="19149579"/>
<dbReference type="PANTHER" id="PTHR43570:SF16">
    <property type="entry name" value="ALDEHYDE DEHYDROGENASE TYPE III, ISOFORM Q"/>
    <property type="match status" value="1"/>
</dbReference>
<protein>
    <recommendedName>
        <fullName evidence="4">Aldehyde dehydrogenase</fullName>
    </recommendedName>
</protein>
<keyword evidence="6" id="KW-0812">Transmembrane</keyword>
<evidence type="ECO:0000256" key="6">
    <source>
        <dbReference type="SAM" id="Phobius"/>
    </source>
</evidence>
<dbReference type="eggNOG" id="KOG2456">
    <property type="taxonomic scope" value="Eukaryota"/>
</dbReference>
<evidence type="ECO:0000313" key="9">
    <source>
        <dbReference type="Proteomes" id="UP000053841"/>
    </source>
</evidence>
<comment type="similarity">
    <text evidence="1 4">Belongs to the aldehyde dehydrogenase family.</text>
</comment>
<dbReference type="RefSeq" id="XP_007718293.1">
    <property type="nucleotide sequence ID" value="XM_007720103.1"/>
</dbReference>
<dbReference type="InterPro" id="IPR016161">
    <property type="entry name" value="Ald_DH/histidinol_DH"/>
</dbReference>
<dbReference type="InterPro" id="IPR012394">
    <property type="entry name" value="Aldehyde_DH_NAD(P)"/>
</dbReference>
<feature type="active site" evidence="5">
    <location>
        <position position="176"/>
    </location>
</feature>
<dbReference type="GO" id="GO:0006081">
    <property type="term" value="P:aldehyde metabolic process"/>
    <property type="evidence" value="ECO:0007669"/>
    <property type="project" value="InterPro"/>
</dbReference>
<proteinExistence type="inferred from homology"/>